<evidence type="ECO:0000313" key="2">
    <source>
        <dbReference type="EMBL" id="MBW8486716.1"/>
    </source>
</evidence>
<dbReference type="PANTHER" id="PTHR22893:SF91">
    <property type="entry name" value="NADPH DEHYDROGENASE 2-RELATED"/>
    <property type="match status" value="1"/>
</dbReference>
<evidence type="ECO:0000259" key="1">
    <source>
        <dbReference type="Pfam" id="PF00724"/>
    </source>
</evidence>
<dbReference type="Pfam" id="PF00724">
    <property type="entry name" value="Oxidored_FMN"/>
    <property type="match status" value="1"/>
</dbReference>
<evidence type="ECO:0000313" key="3">
    <source>
        <dbReference type="Proteomes" id="UP000774570"/>
    </source>
</evidence>
<dbReference type="CDD" id="cd02933">
    <property type="entry name" value="OYE_like_FMN"/>
    <property type="match status" value="1"/>
</dbReference>
<sequence>MNSEGTVMDLLSPARLGPLDLPNRLVMAPMTRNRAAADGTPGPLMAAYYAQRATAGLIVAEATTPNAVGRTYPNIPGIYAPEHVAGWRGVTGAVRAAGGRMFLQLQHGGRVGHPANSGLVPLAPSPVALGEPVHTGGGPLPAPVPREMTVRDVQATVADFAAAARNAVAAGFDGVEVHAANGYLLHQFLAGNTNRRTDAYGGTVAGRVRFTVQVVRAVAAAVGAERVGVRIAPGVTVNGIAEDDTAVLYRTLAGELAGDGLAYLHVVFADPGDALFGELRAAWPGVLIGNPRLPWPGPPPADGGRAAGERLLAAGADLVALGRAFLANPDLVERLRTGAPLNPVRDRYLMYTGGAEGYTDYPALAS</sequence>
<gene>
    <name evidence="2" type="ORF">K1Y72_30415</name>
</gene>
<dbReference type="InterPro" id="IPR001155">
    <property type="entry name" value="OxRdtase_FMN_N"/>
</dbReference>
<comment type="caution">
    <text evidence="2">The sequence shown here is derived from an EMBL/GenBank/DDBJ whole genome shotgun (WGS) entry which is preliminary data.</text>
</comment>
<reference evidence="2 3" key="1">
    <citation type="submission" date="2021-07" db="EMBL/GenBank/DDBJ databases">
        <title>Actinomadura sp. PM05-2 isolated from lichen.</title>
        <authorList>
            <person name="Somphong A."/>
            <person name="Phongsopitanun W."/>
            <person name="Tanasupawat S."/>
            <person name="Peongsungnone V."/>
        </authorList>
    </citation>
    <scope>NUCLEOTIDE SEQUENCE [LARGE SCALE GENOMIC DNA]</scope>
    <source>
        <strain evidence="2 3">PM05-2</strain>
    </source>
</reference>
<dbReference type="PANTHER" id="PTHR22893">
    <property type="entry name" value="NADH OXIDOREDUCTASE-RELATED"/>
    <property type="match status" value="1"/>
</dbReference>
<dbReference type="InterPro" id="IPR013785">
    <property type="entry name" value="Aldolase_TIM"/>
</dbReference>
<dbReference type="InterPro" id="IPR045247">
    <property type="entry name" value="Oye-like"/>
</dbReference>
<dbReference type="EMBL" id="JAIBOA010000026">
    <property type="protein sequence ID" value="MBW8486716.1"/>
    <property type="molecule type" value="Genomic_DNA"/>
</dbReference>
<dbReference type="Gene3D" id="3.20.20.70">
    <property type="entry name" value="Aldolase class I"/>
    <property type="match status" value="1"/>
</dbReference>
<name>A0ABS7G2K9_9ACTN</name>
<organism evidence="2 3">
    <name type="scientific">Actinomadura parmotrematis</name>
    <dbReference type="NCBI Taxonomy" id="2864039"/>
    <lineage>
        <taxon>Bacteria</taxon>
        <taxon>Bacillati</taxon>
        <taxon>Actinomycetota</taxon>
        <taxon>Actinomycetes</taxon>
        <taxon>Streptosporangiales</taxon>
        <taxon>Thermomonosporaceae</taxon>
        <taxon>Actinomadura</taxon>
    </lineage>
</organism>
<proteinExistence type="predicted"/>
<feature type="domain" description="NADH:flavin oxidoreductase/NADH oxidase N-terminal" evidence="1">
    <location>
        <begin position="10"/>
        <end position="342"/>
    </location>
</feature>
<accession>A0ABS7G2K9</accession>
<dbReference type="SUPFAM" id="SSF51395">
    <property type="entry name" value="FMN-linked oxidoreductases"/>
    <property type="match status" value="1"/>
</dbReference>
<keyword evidence="3" id="KW-1185">Reference proteome</keyword>
<dbReference type="Proteomes" id="UP000774570">
    <property type="component" value="Unassembled WGS sequence"/>
</dbReference>
<protein>
    <submittedName>
        <fullName evidence="2">Alkene reductase</fullName>
    </submittedName>
</protein>